<organism evidence="2 3">
    <name type="scientific">Bradyrhizobium lablabi</name>
    <dbReference type="NCBI Taxonomy" id="722472"/>
    <lineage>
        <taxon>Bacteria</taxon>
        <taxon>Pseudomonadati</taxon>
        <taxon>Pseudomonadota</taxon>
        <taxon>Alphaproteobacteria</taxon>
        <taxon>Hyphomicrobiales</taxon>
        <taxon>Nitrobacteraceae</taxon>
        <taxon>Bradyrhizobium</taxon>
    </lineage>
</organism>
<proteinExistence type="predicted"/>
<dbReference type="RefSeq" id="WP_079542896.1">
    <property type="nucleotide sequence ID" value="NZ_LT670844.1"/>
</dbReference>
<gene>
    <name evidence="2" type="ORF">SAMN05444159_5596</name>
</gene>
<feature type="transmembrane region" description="Helical" evidence="1">
    <location>
        <begin position="194"/>
        <end position="210"/>
    </location>
</feature>
<evidence type="ECO:0000256" key="1">
    <source>
        <dbReference type="SAM" id="Phobius"/>
    </source>
</evidence>
<evidence type="ECO:0000313" key="3">
    <source>
        <dbReference type="Proteomes" id="UP000189935"/>
    </source>
</evidence>
<protein>
    <recommendedName>
        <fullName evidence="4">Glycosyltransferase RgtA/B/C/D-like domain-containing protein</fullName>
    </recommendedName>
</protein>
<evidence type="ECO:0008006" key="4">
    <source>
        <dbReference type="Google" id="ProtNLM"/>
    </source>
</evidence>
<dbReference type="OrthoDB" id="8253113at2"/>
<sequence length="381" mass="41339">MHYLKAACGFLCFLILASNVWSMSRWNEARGVYDDVCYLRQAHLFKRFGLSGLDTNAARDDDHYLSAKLKEIGFPGWGDPTKAPCHTPMPAANKMVLQYPPGTGFVLALFPEGFQVIPLYVLATVIVFGFALLGIFYARSKASILSAAAFGCLAIYLMINPAKASYSVAPTMVVCALAGFLTAKLFLSEHQRQRLVLAGIVGLLIGLSVNFRLPNLFLASGYFVFFFVSFVMSRKFETVLQGVLFGAAFLAGMVPTLVANAINAGNPFATTYGGVDVTPPEFSLGVIWSYVADMQFVLLVLAGVWTAWMLRMRRGSGTGQIALVTAANLLVNLAFFLSHPLFTPYYTIPIGMLSLWSLLFGSLLQPAEAVDEGLVGQAAKA</sequence>
<accession>A0A1M6ZM94</accession>
<feature type="transmembrane region" description="Helical" evidence="1">
    <location>
        <begin position="320"/>
        <end position="339"/>
    </location>
</feature>
<keyword evidence="1" id="KW-1133">Transmembrane helix</keyword>
<feature type="transmembrane region" description="Helical" evidence="1">
    <location>
        <begin position="117"/>
        <end position="137"/>
    </location>
</feature>
<dbReference type="Proteomes" id="UP000189935">
    <property type="component" value="Chromosome I"/>
</dbReference>
<keyword evidence="1" id="KW-0812">Transmembrane</keyword>
<feature type="transmembrane region" description="Helical" evidence="1">
    <location>
        <begin position="168"/>
        <end position="187"/>
    </location>
</feature>
<dbReference type="AlphaFoldDB" id="A0A1M6ZM94"/>
<keyword evidence="1" id="KW-0472">Membrane</keyword>
<evidence type="ECO:0000313" key="2">
    <source>
        <dbReference type="EMBL" id="SHL31648.1"/>
    </source>
</evidence>
<name>A0A1M6ZM94_9BRAD</name>
<feature type="transmembrane region" description="Helical" evidence="1">
    <location>
        <begin position="239"/>
        <end position="262"/>
    </location>
</feature>
<feature type="transmembrane region" description="Helical" evidence="1">
    <location>
        <begin position="216"/>
        <end position="232"/>
    </location>
</feature>
<feature type="transmembrane region" description="Helical" evidence="1">
    <location>
        <begin position="282"/>
        <end position="308"/>
    </location>
</feature>
<feature type="transmembrane region" description="Helical" evidence="1">
    <location>
        <begin position="144"/>
        <end position="162"/>
    </location>
</feature>
<feature type="transmembrane region" description="Helical" evidence="1">
    <location>
        <begin position="345"/>
        <end position="364"/>
    </location>
</feature>
<reference evidence="2 3" key="1">
    <citation type="submission" date="2016-11" db="EMBL/GenBank/DDBJ databases">
        <authorList>
            <person name="Jaros S."/>
            <person name="Januszkiewicz K."/>
            <person name="Wedrychowicz H."/>
        </authorList>
    </citation>
    <scope>NUCLEOTIDE SEQUENCE [LARGE SCALE GENOMIC DNA]</scope>
    <source>
        <strain evidence="2 3">GAS499</strain>
    </source>
</reference>
<dbReference type="EMBL" id="LT670844">
    <property type="protein sequence ID" value="SHL31648.1"/>
    <property type="molecule type" value="Genomic_DNA"/>
</dbReference>